<evidence type="ECO:0000256" key="2">
    <source>
        <dbReference type="SAM" id="Phobius"/>
    </source>
</evidence>
<dbReference type="OrthoDB" id="3270118at2759"/>
<feature type="compositionally biased region" description="Basic residues" evidence="1">
    <location>
        <begin position="487"/>
        <end position="505"/>
    </location>
</feature>
<reference evidence="4" key="2">
    <citation type="submission" date="2015-01" db="EMBL/GenBank/DDBJ databases">
        <title>Evolutionary Origins and Diversification of the Mycorrhizal Mutualists.</title>
        <authorList>
            <consortium name="DOE Joint Genome Institute"/>
            <consortium name="Mycorrhizal Genomics Consortium"/>
            <person name="Kohler A."/>
            <person name="Kuo A."/>
            <person name="Nagy L.G."/>
            <person name="Floudas D."/>
            <person name="Copeland A."/>
            <person name="Barry K.W."/>
            <person name="Cichocki N."/>
            <person name="Veneault-Fourrey C."/>
            <person name="LaButti K."/>
            <person name="Lindquist E.A."/>
            <person name="Lipzen A."/>
            <person name="Lundell T."/>
            <person name="Morin E."/>
            <person name="Murat C."/>
            <person name="Riley R."/>
            <person name="Ohm R."/>
            <person name="Sun H."/>
            <person name="Tunlid A."/>
            <person name="Henrissat B."/>
            <person name="Grigoriev I.V."/>
            <person name="Hibbett D.S."/>
            <person name="Martin F."/>
        </authorList>
    </citation>
    <scope>NUCLEOTIDE SEQUENCE [LARGE SCALE GENOMIC DNA]</scope>
    <source>
        <strain evidence="4">MAFF 305830</strain>
    </source>
</reference>
<evidence type="ECO:0000256" key="1">
    <source>
        <dbReference type="SAM" id="MobiDB-lite"/>
    </source>
</evidence>
<evidence type="ECO:0000313" key="4">
    <source>
        <dbReference type="Proteomes" id="UP000054097"/>
    </source>
</evidence>
<proteinExistence type="predicted"/>
<evidence type="ECO:0000313" key="3">
    <source>
        <dbReference type="EMBL" id="KIM28005.1"/>
    </source>
</evidence>
<dbReference type="AlphaFoldDB" id="A0A0C3ATV8"/>
<keyword evidence="2" id="KW-1133">Transmembrane helix</keyword>
<keyword evidence="4" id="KW-1185">Reference proteome</keyword>
<dbReference type="Proteomes" id="UP000054097">
    <property type="component" value="Unassembled WGS sequence"/>
</dbReference>
<dbReference type="HOGENOM" id="CLU_539873_0_0_1"/>
<feature type="compositionally biased region" description="Polar residues" evidence="1">
    <location>
        <begin position="372"/>
        <end position="393"/>
    </location>
</feature>
<sequence length="505" mass="55546">MSSTPPDAWHNLMQPFYILSVVVGGLIGFTIIAIAVLACLRRRATRRRFVRAIDAGWAVPVFDVSDDISANLEAKTTVTGPKPVMRESVLNLKPQVHAEDGVWEHAVPLSMALLPTPSTRPHELLLYLLRTPSILTSNLFSRLKAIRYVRAEQSHLPQQHVAPPPSHASQKNSMSSTSIHSKHKDGLVEVVKEPVQVMFVIAMPSPPPPVHVRNSPSTAHEPVVPIANQELCIGALTASLQVPVQYIKGRRDEQVVGIRHLPIEEIDEEELDYMSTIRTRPARSEDPGHEFAGSYVSSRRLYDYGDEGSSYMPHPTASATPSFIEGLTVTGGSTHETHNSYLAPPSFNYGAYNRGHEDSSSVENNIHRYSQEPRQSQESSYPPSRVYTPSLQSGDLPPRTHTSSPPPLPSTSLPRSFAAPMVIISDPDEPTTLREEVEVEQEVNKAHAEEPEIDLMAHRASQFTAWTDTTASATDVDGGYEADAGGRRRLSMKPRGTNRRRGGGA</sequence>
<dbReference type="EMBL" id="KN824295">
    <property type="protein sequence ID" value="KIM28005.1"/>
    <property type="molecule type" value="Genomic_DNA"/>
</dbReference>
<reference evidence="3 4" key="1">
    <citation type="submission" date="2014-04" db="EMBL/GenBank/DDBJ databases">
        <authorList>
            <consortium name="DOE Joint Genome Institute"/>
            <person name="Kuo A."/>
            <person name="Zuccaro A."/>
            <person name="Kohler A."/>
            <person name="Nagy L.G."/>
            <person name="Floudas D."/>
            <person name="Copeland A."/>
            <person name="Barry K.W."/>
            <person name="Cichocki N."/>
            <person name="Veneault-Fourrey C."/>
            <person name="LaButti K."/>
            <person name="Lindquist E.A."/>
            <person name="Lipzen A."/>
            <person name="Lundell T."/>
            <person name="Morin E."/>
            <person name="Murat C."/>
            <person name="Sun H."/>
            <person name="Tunlid A."/>
            <person name="Henrissat B."/>
            <person name="Grigoriev I.V."/>
            <person name="Hibbett D.S."/>
            <person name="Martin F."/>
            <person name="Nordberg H.P."/>
            <person name="Cantor M.N."/>
            <person name="Hua S.X."/>
        </authorList>
    </citation>
    <scope>NUCLEOTIDE SEQUENCE [LARGE SCALE GENOMIC DNA]</scope>
    <source>
        <strain evidence="3 4">MAFF 305830</strain>
    </source>
</reference>
<feature type="region of interest" description="Disordered" evidence="1">
    <location>
        <begin position="370"/>
        <end position="414"/>
    </location>
</feature>
<keyword evidence="2" id="KW-0472">Membrane</keyword>
<name>A0A0C3ATV8_SERVB</name>
<keyword evidence="2" id="KW-0812">Transmembrane</keyword>
<accession>A0A0C3ATV8</accession>
<gene>
    <name evidence="3" type="ORF">M408DRAFT_329674</name>
</gene>
<protein>
    <submittedName>
        <fullName evidence="3">Uncharacterized protein</fullName>
    </submittedName>
</protein>
<organism evidence="3 4">
    <name type="scientific">Serendipita vermifera MAFF 305830</name>
    <dbReference type="NCBI Taxonomy" id="933852"/>
    <lineage>
        <taxon>Eukaryota</taxon>
        <taxon>Fungi</taxon>
        <taxon>Dikarya</taxon>
        <taxon>Basidiomycota</taxon>
        <taxon>Agaricomycotina</taxon>
        <taxon>Agaricomycetes</taxon>
        <taxon>Sebacinales</taxon>
        <taxon>Serendipitaceae</taxon>
        <taxon>Serendipita</taxon>
    </lineage>
</organism>
<feature type="compositionally biased region" description="Polar residues" evidence="1">
    <location>
        <begin position="167"/>
        <end position="179"/>
    </location>
</feature>
<feature type="transmembrane region" description="Helical" evidence="2">
    <location>
        <begin position="16"/>
        <end position="40"/>
    </location>
</feature>
<feature type="region of interest" description="Disordered" evidence="1">
    <location>
        <begin position="156"/>
        <end position="183"/>
    </location>
</feature>
<feature type="compositionally biased region" description="Low complexity" evidence="1">
    <location>
        <begin position="468"/>
        <end position="477"/>
    </location>
</feature>
<feature type="region of interest" description="Disordered" evidence="1">
    <location>
        <begin position="468"/>
        <end position="505"/>
    </location>
</feature>